<dbReference type="EMBL" id="QDAG01000009">
    <property type="protein sequence ID" value="KAE8127220.1"/>
    <property type="molecule type" value="Genomic_DNA"/>
</dbReference>
<dbReference type="InterPro" id="IPR019591">
    <property type="entry name" value="Mrp/NBP35_ATP-bd"/>
</dbReference>
<feature type="binding site" evidence="6">
    <location>
        <begin position="160"/>
        <end position="167"/>
    </location>
    <ligand>
        <name>ATP</name>
        <dbReference type="ChEBI" id="CHEBI:30616"/>
    </ligand>
</feature>
<keyword evidence="3 6" id="KW-0067">ATP-binding</keyword>
<dbReference type="RefSeq" id="WP_152581428.1">
    <property type="nucleotide sequence ID" value="NZ_JALCCS010000004.1"/>
</dbReference>
<dbReference type="OrthoDB" id="9809679at2"/>
<dbReference type="Gene3D" id="3.30.300.130">
    <property type="entry name" value="Fe-S cluster assembly (FSCA)"/>
    <property type="match status" value="1"/>
</dbReference>
<comment type="caution">
    <text evidence="7">The sequence shown here is derived from an EMBL/GenBank/DDBJ whole genome shotgun (WGS) entry which is preliminary data.</text>
</comment>
<dbReference type="GO" id="GO:0051539">
    <property type="term" value="F:4 iron, 4 sulfur cluster binding"/>
    <property type="evidence" value="ECO:0007669"/>
    <property type="project" value="TreeGrafter"/>
</dbReference>
<keyword evidence="6" id="KW-0378">Hydrolase</keyword>
<dbReference type="Pfam" id="PF10609">
    <property type="entry name" value="ParA"/>
    <property type="match status" value="1"/>
</dbReference>
<keyword evidence="1 6" id="KW-0479">Metal-binding</keyword>
<dbReference type="Gene3D" id="3.40.50.300">
    <property type="entry name" value="P-loop containing nucleotide triphosphate hydrolases"/>
    <property type="match status" value="1"/>
</dbReference>
<evidence type="ECO:0000313" key="7">
    <source>
        <dbReference type="EMBL" id="KAE8127220.1"/>
    </source>
</evidence>
<evidence type="ECO:0000313" key="8">
    <source>
        <dbReference type="Proteomes" id="UP000325415"/>
    </source>
</evidence>
<dbReference type="GO" id="GO:0016226">
    <property type="term" value="P:iron-sulfur cluster assembly"/>
    <property type="evidence" value="ECO:0007669"/>
    <property type="project" value="InterPro"/>
</dbReference>
<dbReference type="InterPro" id="IPR033756">
    <property type="entry name" value="YlxH/NBP35"/>
</dbReference>
<evidence type="ECO:0000256" key="4">
    <source>
        <dbReference type="ARBA" id="ARBA00023004"/>
    </source>
</evidence>
<keyword evidence="2 6" id="KW-0547">Nucleotide-binding</keyword>
<gene>
    <name evidence="7" type="ORF">DDE84_09380</name>
</gene>
<keyword evidence="4 6" id="KW-0408">Iron</keyword>
<dbReference type="GeneID" id="78127892"/>
<evidence type="ECO:0000256" key="5">
    <source>
        <dbReference type="ARBA" id="ARBA00023014"/>
    </source>
</evidence>
<comment type="similarity">
    <text evidence="6">Belongs to the Mrp/NBP35 ATP-binding proteins family.</text>
</comment>
<comment type="function">
    <text evidence="6">Binds and transfers iron-sulfur (Fe-S) clusters to target apoproteins. Can hydrolyze ATP.</text>
</comment>
<dbReference type="GO" id="GO:0140663">
    <property type="term" value="F:ATP-dependent FeS chaperone activity"/>
    <property type="evidence" value="ECO:0007669"/>
    <property type="project" value="InterPro"/>
</dbReference>
<protein>
    <recommendedName>
        <fullName evidence="6">Iron-sulfur cluster carrier protein</fullName>
    </recommendedName>
</protein>
<dbReference type="PANTHER" id="PTHR42961">
    <property type="entry name" value="IRON-SULFUR PROTEIN NUBPL"/>
    <property type="match status" value="1"/>
</dbReference>
<dbReference type="Proteomes" id="UP000325415">
    <property type="component" value="Unassembled WGS sequence"/>
</dbReference>
<dbReference type="HAMAP" id="MF_02040">
    <property type="entry name" value="Mrp_NBP35"/>
    <property type="match status" value="1"/>
</dbReference>
<dbReference type="GO" id="GO:0046872">
    <property type="term" value="F:metal ion binding"/>
    <property type="evidence" value="ECO:0007669"/>
    <property type="project" value="UniProtKB-KW"/>
</dbReference>
<dbReference type="SUPFAM" id="SSF52540">
    <property type="entry name" value="P-loop containing nucleoside triphosphate hydrolases"/>
    <property type="match status" value="1"/>
</dbReference>
<dbReference type="InterPro" id="IPR044304">
    <property type="entry name" value="NUBPL-like"/>
</dbReference>
<evidence type="ECO:0000256" key="1">
    <source>
        <dbReference type="ARBA" id="ARBA00022723"/>
    </source>
</evidence>
<sequence length="402" mass="42212">MTHTQPGSPATRNIEAELYERLSKVIDPELGRSITDIGMIASIKATLAAAPGATGLAAVADVADASGDAASGLADAGDTYDVTVKVELTVEDCPLSQTITNQINGAVASYPYATLIPHIEVSSMSRDKLADLVAGLKAERRQNPFNKPGIKTRIFAIASGKGGVGKSSVAANLAATFAALGYDTAAIDADIYGFSLPKLFGVHTRPTNLNGMLMPVTAWGVKMISIGMFAGSERAILWRGPRLQRSLEQFLADVWWGSPDVLLLDLAPGTGDMAISVAQALPNAELVVVTTPQPSASDVAVRSGLVALQVPMKVRGVVENMSYFDHNGERLRLFGEGGGARVSQQLTEALGVDVPLLTQLPLQPEIREVGETGRPAVLTPEGALDSSPLARSFEALAKRLMS</sequence>
<dbReference type="CDD" id="cd02037">
    <property type="entry name" value="Mrp_NBP35"/>
    <property type="match status" value="1"/>
</dbReference>
<keyword evidence="8" id="KW-1185">Reference proteome</keyword>
<keyword evidence="5 6" id="KW-0411">Iron-sulfur</keyword>
<reference evidence="7 8" key="1">
    <citation type="submission" date="2018-04" db="EMBL/GenBank/DDBJ databases">
        <authorList>
            <person name="Eckel V.P."/>
            <person name="Vogel R.F."/>
        </authorList>
    </citation>
    <scope>NUCLEOTIDE SEQUENCE [LARGE SCALE GENOMIC DNA]</scope>
    <source>
        <strain evidence="8">TMW 2.1764</strain>
    </source>
</reference>
<evidence type="ECO:0000256" key="3">
    <source>
        <dbReference type="ARBA" id="ARBA00022840"/>
    </source>
</evidence>
<dbReference type="InterPro" id="IPR027417">
    <property type="entry name" value="P-loop_NTPase"/>
</dbReference>
<comment type="subunit">
    <text evidence="6">Homodimer.</text>
</comment>
<dbReference type="InterPro" id="IPR034904">
    <property type="entry name" value="FSCA_dom_sf"/>
</dbReference>
<evidence type="ECO:0000256" key="6">
    <source>
        <dbReference type="HAMAP-Rule" id="MF_02040"/>
    </source>
</evidence>
<name>A0A5N6S0C0_9BIFI</name>
<dbReference type="SUPFAM" id="SSF117916">
    <property type="entry name" value="Fe-S cluster assembly (FSCA) domain-like"/>
    <property type="match status" value="1"/>
</dbReference>
<dbReference type="PANTHER" id="PTHR42961:SF2">
    <property type="entry name" value="IRON-SULFUR PROTEIN NUBPL"/>
    <property type="match status" value="1"/>
</dbReference>
<organism evidence="7 8">
    <name type="scientific">Bifidobacterium tibiigranuli</name>
    <dbReference type="NCBI Taxonomy" id="2172043"/>
    <lineage>
        <taxon>Bacteria</taxon>
        <taxon>Bacillati</taxon>
        <taxon>Actinomycetota</taxon>
        <taxon>Actinomycetes</taxon>
        <taxon>Bifidobacteriales</taxon>
        <taxon>Bifidobacteriaceae</taxon>
        <taxon>Bifidobacterium</taxon>
    </lineage>
</organism>
<proteinExistence type="inferred from homology"/>
<accession>A0A5N6S0C0</accession>
<dbReference type="AlphaFoldDB" id="A0A5N6S0C0"/>
<evidence type="ECO:0000256" key="2">
    <source>
        <dbReference type="ARBA" id="ARBA00022741"/>
    </source>
</evidence>
<dbReference type="GO" id="GO:0005524">
    <property type="term" value="F:ATP binding"/>
    <property type="evidence" value="ECO:0007669"/>
    <property type="project" value="UniProtKB-UniRule"/>
</dbReference>
<dbReference type="GO" id="GO:0016887">
    <property type="term" value="F:ATP hydrolysis activity"/>
    <property type="evidence" value="ECO:0007669"/>
    <property type="project" value="UniProtKB-UniRule"/>
</dbReference>